<feature type="transmembrane region" description="Helical" evidence="6">
    <location>
        <begin position="103"/>
        <end position="123"/>
    </location>
</feature>
<dbReference type="InterPro" id="IPR050327">
    <property type="entry name" value="Proton-linked_MCT"/>
</dbReference>
<dbReference type="InterPro" id="IPR020846">
    <property type="entry name" value="MFS_dom"/>
</dbReference>
<keyword evidence="4 6" id="KW-1133">Transmembrane helix</keyword>
<reference evidence="8 9" key="1">
    <citation type="submission" date="2019-03" db="EMBL/GenBank/DDBJ databases">
        <title>Genomic Encyclopedia of Type Strains, Phase IV (KMG-IV): sequencing the most valuable type-strain genomes for metagenomic binning, comparative biology and taxonomic classification.</title>
        <authorList>
            <person name="Goeker M."/>
        </authorList>
    </citation>
    <scope>NUCLEOTIDE SEQUENCE [LARGE SCALE GENOMIC DNA]</scope>
    <source>
        <strain evidence="8 9">DSM 100013</strain>
    </source>
</reference>
<feature type="transmembrane region" description="Helical" evidence="6">
    <location>
        <begin position="226"/>
        <end position="248"/>
    </location>
</feature>
<protein>
    <submittedName>
        <fullName evidence="8">OFA family oxalate/formate antiporter-like MFS transporter</fullName>
    </submittedName>
</protein>
<feature type="transmembrane region" description="Helical" evidence="6">
    <location>
        <begin position="12"/>
        <end position="30"/>
    </location>
</feature>
<feature type="transmembrane region" description="Helical" evidence="6">
    <location>
        <begin position="382"/>
        <end position="401"/>
    </location>
</feature>
<dbReference type="InterPro" id="IPR011701">
    <property type="entry name" value="MFS"/>
</dbReference>
<keyword evidence="5 6" id="KW-0472">Membrane</keyword>
<dbReference type="Gene3D" id="1.20.1250.20">
    <property type="entry name" value="MFS general substrate transporter like domains"/>
    <property type="match status" value="2"/>
</dbReference>
<feature type="transmembrane region" description="Helical" evidence="6">
    <location>
        <begin position="351"/>
        <end position="370"/>
    </location>
</feature>
<feature type="transmembrane region" description="Helical" evidence="6">
    <location>
        <begin position="168"/>
        <end position="186"/>
    </location>
</feature>
<feature type="transmembrane region" description="Helical" evidence="6">
    <location>
        <begin position="292"/>
        <end position="310"/>
    </location>
</feature>
<evidence type="ECO:0000256" key="4">
    <source>
        <dbReference type="ARBA" id="ARBA00022989"/>
    </source>
</evidence>
<dbReference type="AlphaFoldDB" id="A0A4R2T7H8"/>
<dbReference type="SUPFAM" id="SSF103473">
    <property type="entry name" value="MFS general substrate transporter"/>
    <property type="match status" value="1"/>
</dbReference>
<evidence type="ECO:0000256" key="2">
    <source>
        <dbReference type="ARBA" id="ARBA00022448"/>
    </source>
</evidence>
<proteinExistence type="predicted"/>
<feature type="transmembrane region" description="Helical" evidence="6">
    <location>
        <begin position="260"/>
        <end position="280"/>
    </location>
</feature>
<evidence type="ECO:0000313" key="9">
    <source>
        <dbReference type="Proteomes" id="UP000295504"/>
    </source>
</evidence>
<evidence type="ECO:0000313" key="8">
    <source>
        <dbReference type="EMBL" id="TCP99109.1"/>
    </source>
</evidence>
<dbReference type="PROSITE" id="PS50850">
    <property type="entry name" value="MFS"/>
    <property type="match status" value="1"/>
</dbReference>
<dbReference type="RefSeq" id="WP_132849242.1">
    <property type="nucleotide sequence ID" value="NZ_CP058648.1"/>
</dbReference>
<gene>
    <name evidence="8" type="ORF">EDD79_103638</name>
</gene>
<sequence>METKEVNINRWSVVLGGVIVQFCLGALYTWSVFQKPIQQMFGWSSSEVSLAFSINLAIIPILMIVAGRLLPKYGPTRMVLLGAGVLSLGLVVSSRTTSLGMLYLGYGVLGGAGIGIAYGIPIATCVKWFPDKRGMISGLAVAGFGLGSVFYAPVATKLVESYGPLNTFFMQAIYTIIGVIIGGRLLKAAPDGYVPDGWVPPVQKAGVSNKTEYNFTPKEMLKTKEYYFLLIIYTFANIAGLMIIGHASPIGQQVAKLTPIEAGSIVSILAMVNTAGRMFWGTLSDKIGRVKVVFIMYLISAATMFSMNSLGSYWLYALGVALVAFCFGGAMGTFPSVAADFYGAKYVGMNYGFIFLAYSLGAIIGPRLASVVVESSGGSYEMAFLITGGLCTIGAVMSLFAKPPKAPNFIEEKVPS</sequence>
<dbReference type="Pfam" id="PF07690">
    <property type="entry name" value="MFS_1"/>
    <property type="match status" value="1"/>
</dbReference>
<evidence type="ECO:0000256" key="5">
    <source>
        <dbReference type="ARBA" id="ARBA00023136"/>
    </source>
</evidence>
<dbReference type="CDD" id="cd17353">
    <property type="entry name" value="MFS_OFA_like"/>
    <property type="match status" value="1"/>
</dbReference>
<dbReference type="OrthoDB" id="9793415at2"/>
<keyword evidence="9" id="KW-1185">Reference proteome</keyword>
<keyword evidence="3 6" id="KW-0812">Transmembrane</keyword>
<comment type="subcellular location">
    <subcellularLocation>
        <location evidence="1">Cell membrane</location>
        <topology evidence="1">Multi-pass membrane protein</topology>
    </subcellularLocation>
</comment>
<name>A0A4R2T7H8_9FIRM</name>
<accession>A0A4R2T7H8</accession>
<evidence type="ECO:0000256" key="6">
    <source>
        <dbReference type="SAM" id="Phobius"/>
    </source>
</evidence>
<organism evidence="8 9">
    <name type="scientific">Serpentinicella alkaliphila</name>
    <dbReference type="NCBI Taxonomy" id="1734049"/>
    <lineage>
        <taxon>Bacteria</taxon>
        <taxon>Bacillati</taxon>
        <taxon>Bacillota</taxon>
        <taxon>Clostridia</taxon>
        <taxon>Peptostreptococcales</taxon>
        <taxon>Natronincolaceae</taxon>
        <taxon>Serpentinicella</taxon>
    </lineage>
</organism>
<dbReference type="PANTHER" id="PTHR11360">
    <property type="entry name" value="MONOCARBOXYLATE TRANSPORTER"/>
    <property type="match status" value="1"/>
</dbReference>
<feature type="transmembrane region" description="Helical" evidence="6">
    <location>
        <begin position="316"/>
        <end position="339"/>
    </location>
</feature>
<feature type="transmembrane region" description="Helical" evidence="6">
    <location>
        <begin position="50"/>
        <end position="71"/>
    </location>
</feature>
<dbReference type="EMBL" id="SLYC01000036">
    <property type="protein sequence ID" value="TCP99109.1"/>
    <property type="molecule type" value="Genomic_DNA"/>
</dbReference>
<comment type="caution">
    <text evidence="8">The sequence shown here is derived from an EMBL/GenBank/DDBJ whole genome shotgun (WGS) entry which is preliminary data.</text>
</comment>
<evidence type="ECO:0000256" key="1">
    <source>
        <dbReference type="ARBA" id="ARBA00004651"/>
    </source>
</evidence>
<feature type="transmembrane region" description="Helical" evidence="6">
    <location>
        <begin position="135"/>
        <end position="156"/>
    </location>
</feature>
<feature type="transmembrane region" description="Helical" evidence="6">
    <location>
        <begin position="78"/>
        <end position="97"/>
    </location>
</feature>
<evidence type="ECO:0000256" key="3">
    <source>
        <dbReference type="ARBA" id="ARBA00022692"/>
    </source>
</evidence>
<keyword evidence="2" id="KW-0813">Transport</keyword>
<evidence type="ECO:0000259" key="7">
    <source>
        <dbReference type="PROSITE" id="PS50850"/>
    </source>
</evidence>
<dbReference type="GO" id="GO:0022857">
    <property type="term" value="F:transmembrane transporter activity"/>
    <property type="evidence" value="ECO:0007669"/>
    <property type="project" value="InterPro"/>
</dbReference>
<dbReference type="GO" id="GO:0005886">
    <property type="term" value="C:plasma membrane"/>
    <property type="evidence" value="ECO:0007669"/>
    <property type="project" value="UniProtKB-SubCell"/>
</dbReference>
<feature type="domain" description="Major facilitator superfamily (MFS) profile" evidence="7">
    <location>
        <begin position="9"/>
        <end position="406"/>
    </location>
</feature>
<dbReference type="Proteomes" id="UP000295504">
    <property type="component" value="Unassembled WGS sequence"/>
</dbReference>
<dbReference type="InterPro" id="IPR036259">
    <property type="entry name" value="MFS_trans_sf"/>
</dbReference>